<evidence type="ECO:0000256" key="3">
    <source>
        <dbReference type="ARBA" id="ARBA00022722"/>
    </source>
</evidence>
<dbReference type="GO" id="GO:0016787">
    <property type="term" value="F:hydrolase activity"/>
    <property type="evidence" value="ECO:0007669"/>
    <property type="project" value="UniProtKB-KW"/>
</dbReference>
<organism evidence="9 10">
    <name type="scientific">Candidatus Magnetominusculus xianensis</name>
    <dbReference type="NCBI Taxonomy" id="1748249"/>
    <lineage>
        <taxon>Bacteria</taxon>
        <taxon>Pseudomonadati</taxon>
        <taxon>Nitrospirota</taxon>
        <taxon>Nitrospiria</taxon>
        <taxon>Nitrospirales</taxon>
        <taxon>Nitrospiraceae</taxon>
        <taxon>Candidatus Magnetominusculus</taxon>
    </lineage>
</organism>
<dbReference type="Proteomes" id="UP000060487">
    <property type="component" value="Unassembled WGS sequence"/>
</dbReference>
<dbReference type="EMBL" id="LNQR01000070">
    <property type="protein sequence ID" value="KWT84121.1"/>
    <property type="molecule type" value="Genomic_DNA"/>
</dbReference>
<sequence length="137" mass="15319">MNCGKIGTMELTLIDTDVAIDYLRGQPYAKEAIEGLWVANTACLSVLSVYELHVGMKDNERFSTESFIEACHIEPVGHDVAIKAGEIYKKYRTKGITLTPIDCLIYATAILKKYKIATRNLKHYPDGDTLFSACLRL</sequence>
<feature type="domain" description="PIN" evidence="8">
    <location>
        <begin position="13"/>
        <end position="120"/>
    </location>
</feature>
<dbReference type="SUPFAM" id="SSF88723">
    <property type="entry name" value="PIN domain-like"/>
    <property type="match status" value="1"/>
</dbReference>
<comment type="cofactor">
    <cofactor evidence="1">
        <name>Mg(2+)</name>
        <dbReference type="ChEBI" id="CHEBI:18420"/>
    </cofactor>
</comment>
<dbReference type="InterPro" id="IPR029060">
    <property type="entry name" value="PIN-like_dom_sf"/>
</dbReference>
<evidence type="ECO:0000256" key="5">
    <source>
        <dbReference type="ARBA" id="ARBA00022801"/>
    </source>
</evidence>
<dbReference type="PANTHER" id="PTHR33653:SF1">
    <property type="entry name" value="RIBONUCLEASE VAPC2"/>
    <property type="match status" value="1"/>
</dbReference>
<dbReference type="Gene3D" id="3.40.50.1010">
    <property type="entry name" value="5'-nuclease"/>
    <property type="match status" value="1"/>
</dbReference>
<keyword evidence="5 9" id="KW-0378">Hydrolase</keyword>
<dbReference type="Pfam" id="PF01850">
    <property type="entry name" value="PIN"/>
    <property type="match status" value="1"/>
</dbReference>
<comment type="caution">
    <text evidence="9">The sequence shown here is derived from an EMBL/GenBank/DDBJ whole genome shotgun (WGS) entry which is preliminary data.</text>
</comment>
<accession>A0ABR5SFS2</accession>
<dbReference type="InterPro" id="IPR002716">
    <property type="entry name" value="PIN_dom"/>
</dbReference>
<evidence type="ECO:0000256" key="4">
    <source>
        <dbReference type="ARBA" id="ARBA00022723"/>
    </source>
</evidence>
<evidence type="ECO:0000256" key="1">
    <source>
        <dbReference type="ARBA" id="ARBA00001946"/>
    </source>
</evidence>
<gene>
    <name evidence="9" type="ORF">ASN18_2049</name>
</gene>
<name>A0ABR5SFS2_9BACT</name>
<evidence type="ECO:0000256" key="2">
    <source>
        <dbReference type="ARBA" id="ARBA00022649"/>
    </source>
</evidence>
<keyword evidence="2" id="KW-1277">Toxin-antitoxin system</keyword>
<keyword evidence="4" id="KW-0479">Metal-binding</keyword>
<dbReference type="InterPro" id="IPR050556">
    <property type="entry name" value="Type_II_TA_system_RNase"/>
</dbReference>
<keyword evidence="3" id="KW-0540">Nuclease</keyword>
<reference evidence="9 10" key="1">
    <citation type="submission" date="2015-11" db="EMBL/GenBank/DDBJ databases">
        <authorList>
            <person name="Lin W."/>
        </authorList>
    </citation>
    <scope>NUCLEOTIDE SEQUENCE [LARGE SCALE GENOMIC DNA]</scope>
    <source>
        <strain evidence="9 10">HCH-1</strain>
    </source>
</reference>
<protein>
    <submittedName>
        <fullName evidence="9">PIN domain-containing protein</fullName>
        <ecNumber evidence="9">3.1.-.-</ecNumber>
    </submittedName>
</protein>
<evidence type="ECO:0000313" key="10">
    <source>
        <dbReference type="Proteomes" id="UP000060487"/>
    </source>
</evidence>
<keyword evidence="6" id="KW-0460">Magnesium</keyword>
<dbReference type="PANTHER" id="PTHR33653">
    <property type="entry name" value="RIBONUCLEASE VAPC2"/>
    <property type="match status" value="1"/>
</dbReference>
<evidence type="ECO:0000259" key="8">
    <source>
        <dbReference type="Pfam" id="PF01850"/>
    </source>
</evidence>
<dbReference type="CDD" id="cd18741">
    <property type="entry name" value="PIN_VapC4-5_FitB-like"/>
    <property type="match status" value="1"/>
</dbReference>
<dbReference type="EC" id="3.1.-.-" evidence="9"/>
<evidence type="ECO:0000256" key="7">
    <source>
        <dbReference type="ARBA" id="ARBA00038093"/>
    </source>
</evidence>
<proteinExistence type="inferred from homology"/>
<comment type="similarity">
    <text evidence="7">Belongs to the PINc/VapC protein family.</text>
</comment>
<evidence type="ECO:0000256" key="6">
    <source>
        <dbReference type="ARBA" id="ARBA00022842"/>
    </source>
</evidence>
<keyword evidence="10" id="KW-1185">Reference proteome</keyword>
<evidence type="ECO:0000313" key="9">
    <source>
        <dbReference type="EMBL" id="KWT84121.1"/>
    </source>
</evidence>